<reference evidence="2" key="2">
    <citation type="submission" date="2007-04" db="EMBL/GenBank/DDBJ databases">
        <title>Complete genome sequence of the nitrogen-fixing bacterium Azorhizobium caulinodans ORS571.</title>
        <authorList>
            <person name="Lee K.B."/>
            <person name="Backer P.D."/>
            <person name="Aono T."/>
            <person name="Liu C.T."/>
            <person name="Suzuki S."/>
            <person name="Suzuki T."/>
            <person name="Kaneko T."/>
            <person name="Yamada M."/>
            <person name="Tabata S."/>
            <person name="Kupfer D.M."/>
            <person name="Najar F.Z."/>
            <person name="Wiley G.B."/>
            <person name="Roe B."/>
            <person name="Binnewies T."/>
            <person name="Ussery D."/>
            <person name="Vereecke D."/>
            <person name="Gevers D."/>
            <person name="Holsters M."/>
            <person name="Oyaizu H."/>
        </authorList>
    </citation>
    <scope>NUCLEOTIDE SEQUENCE [LARGE SCALE GENOMIC DNA]</scope>
    <source>
        <strain evidence="2">ATCC 43989 / DSM 5975 / JCM 20966 / LMG 6465 / NBRC 14845 / NCIMB 13405 / ORS 571</strain>
    </source>
</reference>
<dbReference type="STRING" id="438753.AZC_4476"/>
<evidence type="ECO:0000313" key="2">
    <source>
        <dbReference type="Proteomes" id="UP000000270"/>
    </source>
</evidence>
<dbReference type="Proteomes" id="UP000000270">
    <property type="component" value="Chromosome"/>
</dbReference>
<reference evidence="1 2" key="1">
    <citation type="journal article" date="2007" name="Appl. Environ. Microbiol.">
        <title>Rhizobial factors required for stem nodule maturation and maintenance in Sesbania rostrata-Azorhizobium caulinodans ORS571 symbiosis.</title>
        <authorList>
            <person name="Suzuki S."/>
            <person name="Aono T."/>
            <person name="Lee KB."/>
            <person name="Suzuki T."/>
            <person name="Liu CT."/>
            <person name="Miwa H."/>
            <person name="Wakao S."/>
            <person name="Iki T."/>
            <person name="Oyaizu H."/>
        </authorList>
    </citation>
    <scope>NUCLEOTIDE SEQUENCE [LARGE SCALE GENOMIC DNA]</scope>
    <source>
        <strain evidence="2">ATCC 43989 / DSM 5975 / JCM 20966 / LMG 6465 / NBRC 14845 / NCIMB 13405 / ORS 571</strain>
    </source>
</reference>
<organism evidence="1 2">
    <name type="scientific">Azorhizobium caulinodans (strain ATCC 43989 / DSM 5975 / JCM 20966 / LMG 6465 / NBRC 14845 / NCIMB 13405 / ORS 571)</name>
    <dbReference type="NCBI Taxonomy" id="438753"/>
    <lineage>
        <taxon>Bacteria</taxon>
        <taxon>Pseudomonadati</taxon>
        <taxon>Pseudomonadota</taxon>
        <taxon>Alphaproteobacteria</taxon>
        <taxon>Hyphomicrobiales</taxon>
        <taxon>Xanthobacteraceae</taxon>
        <taxon>Azorhizobium</taxon>
    </lineage>
</organism>
<protein>
    <submittedName>
        <fullName evidence="1">Uncharacterized protein</fullName>
    </submittedName>
</protein>
<dbReference type="KEGG" id="azc:AZC_4476"/>
<reference evidence="1 2" key="3">
    <citation type="journal article" date="2008" name="BMC Genomics">
        <title>The genome of the versatile nitrogen fixer Azorhizobium caulinodans ORS571.</title>
        <authorList>
            <person name="Lee KB."/>
            <person name="Backer P.D."/>
            <person name="Aono T."/>
            <person name="Liu CT."/>
            <person name="Suzuki S."/>
            <person name="Suzuki T."/>
            <person name="Kaneko T."/>
            <person name="Yamada M."/>
            <person name="Tabata S."/>
            <person name="Kupfer D.M."/>
            <person name="Najar F.Z."/>
            <person name="Wiley G.B."/>
            <person name="Roe B."/>
            <person name="Binnewies T.T."/>
            <person name="Ussery D.W."/>
            <person name="D'Haeze W."/>
            <person name="Herder J.D."/>
            <person name="Gevers D."/>
            <person name="Vereecke D."/>
            <person name="Holsters M."/>
            <person name="Oyaizu H."/>
        </authorList>
    </citation>
    <scope>NUCLEOTIDE SEQUENCE [LARGE SCALE GENOMIC DNA]</scope>
    <source>
        <strain evidence="2">ATCC 43989 / DSM 5975 / JCM 20966 / LMG 6465 / NBRC 14845 / NCIMB 13405 / ORS 571</strain>
    </source>
</reference>
<evidence type="ECO:0000313" key="1">
    <source>
        <dbReference type="EMBL" id="BAF90474.1"/>
    </source>
</evidence>
<sequence>MRPAMEESGLRRMFRCGIRIPCPIVNNGCL</sequence>
<keyword evidence="2" id="KW-1185">Reference proteome</keyword>
<reference evidence="1 2" key="6">
    <citation type="journal article" date="2011" name="Appl. Environ. Microbiol.">
        <title>Involvement of the azorhizobial chromosome partition gene (parA) in the onset of bacteroid differentiation during Sesbania rostrata stem nodule development.</title>
        <authorList>
            <person name="Liu CT."/>
            <person name="Lee KB."/>
            <person name="Wang YS."/>
            <person name="Peng MH."/>
            <person name="Lee KT."/>
            <person name="Suzuki S."/>
            <person name="Suzuki T."/>
            <person name="Oyaizu H."/>
        </authorList>
    </citation>
    <scope>NUCLEOTIDE SEQUENCE [LARGE SCALE GENOMIC DNA]</scope>
    <source>
        <strain evidence="2">ATCC 43989 / DSM 5975 / JCM 20966 / LMG 6465 / NBRC 14845 / NCIMB 13405 / ORS 571</strain>
    </source>
</reference>
<name>A8HYM0_AZOC5</name>
<gene>
    <name evidence="1" type="ordered locus">AZC_4476</name>
</gene>
<dbReference type="HOGENOM" id="CLU_3401884_0_0_5"/>
<dbReference type="AlphaFoldDB" id="A8HYM0"/>
<reference evidence="1 2" key="5">
    <citation type="journal article" date="2010" name="Appl. Environ. Microbiol.">
        <title>phrR-like gene praR of Azorhizobium caulinodans ORS571 is essential for symbiosis with Sesbania rostrata and is involved in expression of reb genes.</title>
        <authorList>
            <person name="Akiba N."/>
            <person name="Aono T."/>
            <person name="Toyazaki H."/>
            <person name="Sato S."/>
            <person name="Oyaizu H."/>
        </authorList>
    </citation>
    <scope>NUCLEOTIDE SEQUENCE [LARGE SCALE GENOMIC DNA]</scope>
    <source>
        <strain evidence="2">ATCC 43989 / DSM 5975 / JCM 20966 / LMG 6465 / NBRC 14845 / NCIMB 13405 / ORS 571</strain>
    </source>
</reference>
<reference evidence="1 2" key="4">
    <citation type="journal article" date="2009" name="Appl. Environ. Microbiol.">
        <title>Comparative genome-wide transcriptional profiling of Azorhizobium caulinodans ORS571 grown under free-living and symbiotic conditions.</title>
        <authorList>
            <person name="Tsukada S."/>
            <person name="Aono T."/>
            <person name="Akiba N."/>
            <person name="Lee KB."/>
            <person name="Liu CT."/>
            <person name="Toyazaki H."/>
            <person name="Oyaizu H."/>
        </authorList>
    </citation>
    <scope>NUCLEOTIDE SEQUENCE [LARGE SCALE GENOMIC DNA]</scope>
    <source>
        <strain evidence="2">ATCC 43989 / DSM 5975 / JCM 20966 / LMG 6465 / NBRC 14845 / NCIMB 13405 / ORS 571</strain>
    </source>
</reference>
<dbReference type="EMBL" id="AP009384">
    <property type="protein sequence ID" value="BAF90474.1"/>
    <property type="molecule type" value="Genomic_DNA"/>
</dbReference>
<accession>A8HYM0</accession>
<proteinExistence type="predicted"/>